<sequence length="27" mass="3305">PLSDIQIPFEIYESAYEEGLEEDRKWF</sequence>
<dbReference type="AlphaFoldDB" id="A0A821YE64"/>
<feature type="non-terminal residue" evidence="1">
    <location>
        <position position="1"/>
    </location>
</feature>
<organism evidence="1 2">
    <name type="scientific">Rotaria socialis</name>
    <dbReference type="NCBI Taxonomy" id="392032"/>
    <lineage>
        <taxon>Eukaryota</taxon>
        <taxon>Metazoa</taxon>
        <taxon>Spiralia</taxon>
        <taxon>Gnathifera</taxon>
        <taxon>Rotifera</taxon>
        <taxon>Eurotatoria</taxon>
        <taxon>Bdelloidea</taxon>
        <taxon>Philodinida</taxon>
        <taxon>Philodinidae</taxon>
        <taxon>Rotaria</taxon>
    </lineage>
</organism>
<dbReference type="EMBL" id="CAJOBP010094844">
    <property type="protein sequence ID" value="CAF4958934.1"/>
    <property type="molecule type" value="Genomic_DNA"/>
</dbReference>
<comment type="caution">
    <text evidence="1">The sequence shown here is derived from an EMBL/GenBank/DDBJ whole genome shotgun (WGS) entry which is preliminary data.</text>
</comment>
<reference evidence="1" key="1">
    <citation type="submission" date="2021-02" db="EMBL/GenBank/DDBJ databases">
        <authorList>
            <person name="Nowell W R."/>
        </authorList>
    </citation>
    <scope>NUCLEOTIDE SEQUENCE</scope>
</reference>
<evidence type="ECO:0000313" key="1">
    <source>
        <dbReference type="EMBL" id="CAF4958934.1"/>
    </source>
</evidence>
<gene>
    <name evidence="1" type="ORF">UJA718_LOCUS48132</name>
</gene>
<proteinExistence type="predicted"/>
<accession>A0A821YE64</accession>
<evidence type="ECO:0000313" key="2">
    <source>
        <dbReference type="Proteomes" id="UP000663873"/>
    </source>
</evidence>
<name>A0A821YE64_9BILA</name>
<dbReference type="Proteomes" id="UP000663873">
    <property type="component" value="Unassembled WGS sequence"/>
</dbReference>
<keyword evidence="2" id="KW-1185">Reference proteome</keyword>
<protein>
    <submittedName>
        <fullName evidence="1">Uncharacterized protein</fullName>
    </submittedName>
</protein>